<sequence length="51" mass="5866">MGKRQEIEISTTEAKRQMDIISQLSHHIRDKNLKFCITTFGCQKVSVNTIS</sequence>
<organism evidence="1 2">
    <name type="scientific">Holtiella tumoricola</name>
    <dbReference type="NCBI Taxonomy" id="3018743"/>
    <lineage>
        <taxon>Bacteria</taxon>
        <taxon>Bacillati</taxon>
        <taxon>Bacillota</taxon>
        <taxon>Clostridia</taxon>
        <taxon>Lachnospirales</taxon>
        <taxon>Cellulosilyticaceae</taxon>
        <taxon>Holtiella</taxon>
    </lineage>
</organism>
<evidence type="ECO:0000313" key="2">
    <source>
        <dbReference type="Proteomes" id="UP001169242"/>
    </source>
</evidence>
<dbReference type="Proteomes" id="UP001169242">
    <property type="component" value="Unassembled WGS sequence"/>
</dbReference>
<comment type="caution">
    <text evidence="1">The sequence shown here is derived from an EMBL/GenBank/DDBJ whole genome shotgun (WGS) entry which is preliminary data.</text>
</comment>
<dbReference type="RefSeq" id="WP_271011981.1">
    <property type="nucleotide sequence ID" value="NZ_JAQIFT010000040.1"/>
</dbReference>
<dbReference type="AlphaFoldDB" id="A0AA42DMB2"/>
<name>A0AA42DMB2_9FIRM</name>
<evidence type="ECO:0000313" key="1">
    <source>
        <dbReference type="EMBL" id="MDA3731619.1"/>
    </source>
</evidence>
<accession>A0AA42DMB2</accession>
<proteinExistence type="predicted"/>
<keyword evidence="2" id="KW-1185">Reference proteome</keyword>
<protein>
    <submittedName>
        <fullName evidence="1">Uncharacterized protein</fullName>
    </submittedName>
</protein>
<reference evidence="1" key="1">
    <citation type="journal article" date="2023" name="Int. J. Syst. Evol. Microbiol.">
        <title>&lt;i&gt;Holtiella tumoricola&lt;/i&gt; gen. nov. sp. nov., isolated from a human clinical sample.</title>
        <authorList>
            <person name="Allen-Vercoe E."/>
            <person name="Daigneault M.C."/>
            <person name="Vancuren S.J."/>
            <person name="Cochrane K."/>
            <person name="O'Neal L.L."/>
            <person name="Sankaranarayanan K."/>
            <person name="Lawson P.A."/>
        </authorList>
    </citation>
    <scope>NUCLEOTIDE SEQUENCE</scope>
    <source>
        <strain evidence="1">CC70A</strain>
    </source>
</reference>
<dbReference type="EMBL" id="JAQIFT010000040">
    <property type="protein sequence ID" value="MDA3731619.1"/>
    <property type="molecule type" value="Genomic_DNA"/>
</dbReference>
<gene>
    <name evidence="1" type="ORF">PBV87_09040</name>
</gene>